<reference evidence="1 2" key="1">
    <citation type="submission" date="2018-09" db="EMBL/GenBank/DDBJ databases">
        <authorList>
            <person name="Zhu H."/>
        </authorList>
    </citation>
    <scope>NUCLEOTIDE SEQUENCE [LARGE SCALE GENOMIC DNA]</scope>
    <source>
        <strain evidence="1 2">K1W22B-8</strain>
    </source>
</reference>
<comment type="caution">
    <text evidence="1">The sequence shown here is derived from an EMBL/GenBank/DDBJ whole genome shotgun (WGS) entry which is preliminary data.</text>
</comment>
<dbReference type="AlphaFoldDB" id="A0A418WDN5"/>
<evidence type="ECO:0000313" key="1">
    <source>
        <dbReference type="EMBL" id="RJF88131.1"/>
    </source>
</evidence>
<keyword evidence="2" id="KW-1185">Reference proteome</keyword>
<name>A0A418WDN5_9PROT</name>
<proteinExistence type="predicted"/>
<dbReference type="EMBL" id="QYUK01000011">
    <property type="protein sequence ID" value="RJF88131.1"/>
    <property type="molecule type" value="Genomic_DNA"/>
</dbReference>
<gene>
    <name evidence="1" type="ORF">D3874_14810</name>
</gene>
<accession>A0A418WDN5</accession>
<sequence length="100" mass="10514">MVALALFPLAAQAQTPEPWTVDRVDRNTIVVHGNPPGLERLDPAQPDALTATSVGDAQVFRGSSAMIDKLGDTLAGIDSPGRIIAPLGSAMRGSFPGRWH</sequence>
<protein>
    <submittedName>
        <fullName evidence="1">Uncharacterized protein</fullName>
    </submittedName>
</protein>
<organism evidence="1 2">
    <name type="scientific">Oleomonas cavernae</name>
    <dbReference type="NCBI Taxonomy" id="2320859"/>
    <lineage>
        <taxon>Bacteria</taxon>
        <taxon>Pseudomonadati</taxon>
        <taxon>Pseudomonadota</taxon>
        <taxon>Alphaproteobacteria</taxon>
        <taxon>Acetobacterales</taxon>
        <taxon>Acetobacteraceae</taxon>
        <taxon>Oleomonas</taxon>
    </lineage>
</organism>
<dbReference type="Proteomes" id="UP000284605">
    <property type="component" value="Unassembled WGS sequence"/>
</dbReference>
<evidence type="ECO:0000313" key="2">
    <source>
        <dbReference type="Proteomes" id="UP000284605"/>
    </source>
</evidence>